<evidence type="ECO:0000256" key="2">
    <source>
        <dbReference type="PROSITE-ProRule" id="PRU00335"/>
    </source>
</evidence>
<dbReference type="EMBL" id="CCDP010000002">
    <property type="protein sequence ID" value="CDQ41291.1"/>
    <property type="molecule type" value="Genomic_DNA"/>
</dbReference>
<dbReference type="PANTHER" id="PTHR30055:SF200">
    <property type="entry name" value="HTH-TYPE TRANSCRIPTIONAL REPRESSOR BDCR"/>
    <property type="match status" value="1"/>
</dbReference>
<dbReference type="eggNOG" id="COG1309">
    <property type="taxonomic scope" value="Bacteria"/>
</dbReference>
<dbReference type="InterPro" id="IPR050109">
    <property type="entry name" value="HTH-type_TetR-like_transc_reg"/>
</dbReference>
<reference evidence="4 5" key="1">
    <citation type="submission" date="2014-03" db="EMBL/GenBank/DDBJ databases">
        <authorList>
            <person name="Urmite Genomes U."/>
        </authorList>
    </citation>
    <scope>NUCLEOTIDE SEQUENCE [LARGE SCALE GENOMIC DNA]</scope>
    <source>
        <strain evidence="4 5">Vm-5</strain>
    </source>
</reference>
<organism evidence="4 5">
    <name type="scientific">Virgibacillus massiliensis</name>
    <dbReference type="NCBI Taxonomy" id="1462526"/>
    <lineage>
        <taxon>Bacteria</taxon>
        <taxon>Bacillati</taxon>
        <taxon>Bacillota</taxon>
        <taxon>Bacilli</taxon>
        <taxon>Bacillales</taxon>
        <taxon>Bacillaceae</taxon>
        <taxon>Virgibacillus</taxon>
    </lineage>
</organism>
<evidence type="ECO:0000313" key="5">
    <source>
        <dbReference type="Proteomes" id="UP000028875"/>
    </source>
</evidence>
<dbReference type="InterPro" id="IPR009057">
    <property type="entry name" value="Homeodomain-like_sf"/>
</dbReference>
<dbReference type="Gene3D" id="1.10.357.10">
    <property type="entry name" value="Tetracycline Repressor, domain 2"/>
    <property type="match status" value="1"/>
</dbReference>
<dbReference type="SUPFAM" id="SSF46689">
    <property type="entry name" value="Homeodomain-like"/>
    <property type="match status" value="1"/>
</dbReference>
<dbReference type="Pfam" id="PF00440">
    <property type="entry name" value="TetR_N"/>
    <property type="match status" value="1"/>
</dbReference>
<gene>
    <name evidence="4" type="ORF">BN990_03652</name>
</gene>
<feature type="DNA-binding region" description="H-T-H motif" evidence="2">
    <location>
        <begin position="51"/>
        <end position="70"/>
    </location>
</feature>
<evidence type="ECO:0000259" key="3">
    <source>
        <dbReference type="PROSITE" id="PS50977"/>
    </source>
</evidence>
<comment type="caution">
    <text evidence="4">The sequence shown here is derived from an EMBL/GenBank/DDBJ whole genome shotgun (WGS) entry which is preliminary data.</text>
</comment>
<reference evidence="5" key="2">
    <citation type="submission" date="2014-05" db="EMBL/GenBank/DDBJ databases">
        <title>Draft genome sequence of Virgibacillus massiliensis Vm-5.</title>
        <authorList>
            <person name="Khelaifia S."/>
            <person name="Croce O."/>
            <person name="Lagier J.C."/>
            <person name="Raoult D."/>
        </authorList>
    </citation>
    <scope>NUCLEOTIDE SEQUENCE [LARGE SCALE GENOMIC DNA]</scope>
    <source>
        <strain evidence="5">Vm-5</strain>
    </source>
</reference>
<dbReference type="PROSITE" id="PS50977">
    <property type="entry name" value="HTH_TETR_2"/>
    <property type="match status" value="1"/>
</dbReference>
<evidence type="ECO:0000256" key="1">
    <source>
        <dbReference type="ARBA" id="ARBA00023125"/>
    </source>
</evidence>
<name>A0A024QH54_9BACI</name>
<dbReference type="AlphaFoldDB" id="A0A024QH54"/>
<dbReference type="GO" id="GO:0000976">
    <property type="term" value="F:transcription cis-regulatory region binding"/>
    <property type="evidence" value="ECO:0007669"/>
    <property type="project" value="TreeGrafter"/>
</dbReference>
<protein>
    <submittedName>
        <fullName evidence="4">Putative transcriptional regulator</fullName>
    </submittedName>
</protein>
<dbReference type="PRINTS" id="PR00455">
    <property type="entry name" value="HTHTETR"/>
</dbReference>
<sequence length="208" mass="24003">MTLVQEIDTLNVERLFYLKGEVDHMSRSTKKDILLQVAERLFYEHGFRGVGLKQIISEANVATMTLYNHFSSKDNLVEEVLIQREERYWSYLDSHVEMDSDSPFILAVEAHGRWLKEQSYKGDMFLRAIEDYAGTDNEIENIARGHKSKLLQYFQLLAQRKGKDNERDLANQFTLLLEGTTSMTTLIGAEKATEYSIAMARTLVQHTS</sequence>
<dbReference type="GO" id="GO:0003700">
    <property type="term" value="F:DNA-binding transcription factor activity"/>
    <property type="evidence" value="ECO:0007669"/>
    <property type="project" value="TreeGrafter"/>
</dbReference>
<dbReference type="Proteomes" id="UP000028875">
    <property type="component" value="Unassembled WGS sequence"/>
</dbReference>
<dbReference type="STRING" id="1462526.BN990_03652"/>
<proteinExistence type="predicted"/>
<feature type="domain" description="HTH tetR-type" evidence="3">
    <location>
        <begin position="28"/>
        <end position="88"/>
    </location>
</feature>
<keyword evidence="1 2" id="KW-0238">DNA-binding</keyword>
<evidence type="ECO:0000313" key="4">
    <source>
        <dbReference type="EMBL" id="CDQ41291.1"/>
    </source>
</evidence>
<dbReference type="InterPro" id="IPR001647">
    <property type="entry name" value="HTH_TetR"/>
</dbReference>
<dbReference type="PANTHER" id="PTHR30055">
    <property type="entry name" value="HTH-TYPE TRANSCRIPTIONAL REGULATOR RUTR"/>
    <property type="match status" value="1"/>
</dbReference>
<accession>A0A024QH54</accession>
<keyword evidence="5" id="KW-1185">Reference proteome</keyword>